<organism evidence="1 2">
    <name type="scientific">Ameca splendens</name>
    <dbReference type="NCBI Taxonomy" id="208324"/>
    <lineage>
        <taxon>Eukaryota</taxon>
        <taxon>Metazoa</taxon>
        <taxon>Chordata</taxon>
        <taxon>Craniata</taxon>
        <taxon>Vertebrata</taxon>
        <taxon>Euteleostomi</taxon>
        <taxon>Actinopterygii</taxon>
        <taxon>Neopterygii</taxon>
        <taxon>Teleostei</taxon>
        <taxon>Neoteleostei</taxon>
        <taxon>Acanthomorphata</taxon>
        <taxon>Ovalentaria</taxon>
        <taxon>Atherinomorphae</taxon>
        <taxon>Cyprinodontiformes</taxon>
        <taxon>Goodeidae</taxon>
        <taxon>Ameca</taxon>
    </lineage>
</organism>
<sequence length="118" mass="13671">MCKSQIIKMLFYLSLSKNIFHSDLFHTGVHRDRRRTKRANVFCWQKDINSSNWIQECHKITRSYAQLNPAEANGVREKPRQRRGLPAWKEDSRDRIIVLTRAVSGQDGPPSYSSGANP</sequence>
<dbReference type="Proteomes" id="UP001469553">
    <property type="component" value="Unassembled WGS sequence"/>
</dbReference>
<comment type="caution">
    <text evidence="1">The sequence shown here is derived from an EMBL/GenBank/DDBJ whole genome shotgun (WGS) entry which is preliminary data.</text>
</comment>
<keyword evidence="2" id="KW-1185">Reference proteome</keyword>
<accession>A0ABV0Y851</accession>
<name>A0ABV0Y851_9TELE</name>
<evidence type="ECO:0000313" key="1">
    <source>
        <dbReference type="EMBL" id="MEQ2289973.1"/>
    </source>
</evidence>
<proteinExistence type="predicted"/>
<dbReference type="EMBL" id="JAHRIP010026102">
    <property type="protein sequence ID" value="MEQ2289973.1"/>
    <property type="molecule type" value="Genomic_DNA"/>
</dbReference>
<reference evidence="1 2" key="1">
    <citation type="submission" date="2021-06" db="EMBL/GenBank/DDBJ databases">
        <authorList>
            <person name="Palmer J.M."/>
        </authorList>
    </citation>
    <scope>NUCLEOTIDE SEQUENCE [LARGE SCALE GENOMIC DNA]</scope>
    <source>
        <strain evidence="1 2">AS_MEX2019</strain>
        <tissue evidence="1">Muscle</tissue>
    </source>
</reference>
<gene>
    <name evidence="1" type="ORF">AMECASPLE_038653</name>
</gene>
<evidence type="ECO:0000313" key="2">
    <source>
        <dbReference type="Proteomes" id="UP001469553"/>
    </source>
</evidence>
<protein>
    <submittedName>
        <fullName evidence="1">Uncharacterized protein</fullName>
    </submittedName>
</protein>